<evidence type="ECO:0008006" key="4">
    <source>
        <dbReference type="Google" id="ProtNLM"/>
    </source>
</evidence>
<evidence type="ECO:0000256" key="1">
    <source>
        <dbReference type="SAM" id="Phobius"/>
    </source>
</evidence>
<dbReference type="Pfam" id="PF04018">
    <property type="entry name" value="VCA0040-like"/>
    <property type="match status" value="1"/>
</dbReference>
<feature type="transmembrane region" description="Helical" evidence="1">
    <location>
        <begin position="113"/>
        <end position="131"/>
    </location>
</feature>
<gene>
    <name evidence="2" type="ORF">CLOSTMETH_03743</name>
</gene>
<sequence>MKQGVQNVVKGAAIGASLLVPGVSGGTMAIILGIYDKLIAAVGNLFKEPKKNLLLLGTVSLGGIAGVLLFAKLLLYVTTTYEMPMMFLFLGAVVGSLPMLFGKAQIRRFSPKVLLYPAIGLALVLSLELLPPDLLQIELGRNPLSYLVLVVAGIVLAVALVLPGISVSYMLLIMGIYQQTLTAIEQLNLPFLFILGISVLIGVFLTTKLLERAMTKRSQETFLLIIGFVIGSLRDVFPGFPTGWEIPLCLATFCAGFGAILFLSRFSD</sequence>
<dbReference type="EMBL" id="ACEC01000129">
    <property type="protein sequence ID" value="EEG28635.1"/>
    <property type="molecule type" value="Genomic_DNA"/>
</dbReference>
<dbReference type="InterPro" id="IPR007163">
    <property type="entry name" value="VCA0040-like"/>
</dbReference>
<name>C0EIP8_9FIRM</name>
<dbReference type="HOGENOM" id="CLU_055621_2_1_9"/>
<feature type="transmembrane region" description="Helical" evidence="1">
    <location>
        <begin position="53"/>
        <end position="77"/>
    </location>
</feature>
<dbReference type="STRING" id="537013.CLOSTMETH_03743"/>
<reference evidence="2 3" key="2">
    <citation type="submission" date="2009-02" db="EMBL/GenBank/DDBJ databases">
        <title>Draft genome sequence of Clostridium methylpentosum (DSM 5476).</title>
        <authorList>
            <person name="Sudarsanam P."/>
            <person name="Ley R."/>
            <person name="Guruge J."/>
            <person name="Turnbaugh P.J."/>
            <person name="Mahowald M."/>
            <person name="Liep D."/>
            <person name="Gordon J."/>
        </authorList>
    </citation>
    <scope>NUCLEOTIDE SEQUENCE [LARGE SCALE GENOMIC DNA]</scope>
    <source>
        <strain evidence="2 3">DSM 5476</strain>
    </source>
</reference>
<feature type="transmembrane region" description="Helical" evidence="1">
    <location>
        <begin position="190"/>
        <end position="210"/>
    </location>
</feature>
<protein>
    <recommendedName>
        <fullName evidence="4">DUF368 domain-containing protein</fullName>
    </recommendedName>
</protein>
<proteinExistence type="predicted"/>
<dbReference type="Proteomes" id="UP000003340">
    <property type="component" value="Unassembled WGS sequence"/>
</dbReference>
<organism evidence="2 3">
    <name type="scientific">[Clostridium] methylpentosum DSM 5476</name>
    <dbReference type="NCBI Taxonomy" id="537013"/>
    <lineage>
        <taxon>Bacteria</taxon>
        <taxon>Bacillati</taxon>
        <taxon>Bacillota</taxon>
        <taxon>Clostridia</taxon>
        <taxon>Eubacteriales</taxon>
        <taxon>Oscillospiraceae</taxon>
        <taxon>Oscillospiraceae incertae sedis</taxon>
    </lineage>
</organism>
<feature type="transmembrane region" description="Helical" evidence="1">
    <location>
        <begin position="246"/>
        <end position="264"/>
    </location>
</feature>
<accession>C0EIP8</accession>
<keyword evidence="1" id="KW-1133">Transmembrane helix</keyword>
<feature type="transmembrane region" description="Helical" evidence="1">
    <location>
        <begin position="12"/>
        <end position="32"/>
    </location>
</feature>
<comment type="caution">
    <text evidence="2">The sequence shown here is derived from an EMBL/GenBank/DDBJ whole genome shotgun (WGS) entry which is preliminary data.</text>
</comment>
<dbReference type="eggNOG" id="COG2035">
    <property type="taxonomic scope" value="Bacteria"/>
</dbReference>
<dbReference type="PANTHER" id="PTHR37308">
    <property type="entry name" value="INTEGRAL MEMBRANE PROTEIN"/>
    <property type="match status" value="1"/>
</dbReference>
<feature type="transmembrane region" description="Helical" evidence="1">
    <location>
        <begin position="143"/>
        <end position="162"/>
    </location>
</feature>
<dbReference type="AlphaFoldDB" id="C0EIP8"/>
<reference evidence="2 3" key="1">
    <citation type="submission" date="2009-01" db="EMBL/GenBank/DDBJ databases">
        <authorList>
            <person name="Fulton L."/>
            <person name="Clifton S."/>
            <person name="Fulton B."/>
            <person name="Xu J."/>
            <person name="Minx P."/>
            <person name="Pepin K.H."/>
            <person name="Johnson M."/>
            <person name="Bhonagiri V."/>
            <person name="Nash W.E."/>
            <person name="Mardis E.R."/>
            <person name="Wilson R.K."/>
        </authorList>
    </citation>
    <scope>NUCLEOTIDE SEQUENCE [LARGE SCALE GENOMIC DNA]</scope>
    <source>
        <strain evidence="2 3">DSM 5476</strain>
    </source>
</reference>
<keyword evidence="1" id="KW-0472">Membrane</keyword>
<evidence type="ECO:0000313" key="2">
    <source>
        <dbReference type="EMBL" id="EEG28635.1"/>
    </source>
</evidence>
<dbReference type="PANTHER" id="PTHR37308:SF1">
    <property type="entry name" value="POLYPRENYL-PHOSPHATE TRANSPORTER"/>
    <property type="match status" value="1"/>
</dbReference>
<keyword evidence="1" id="KW-0812">Transmembrane</keyword>
<evidence type="ECO:0000313" key="3">
    <source>
        <dbReference type="Proteomes" id="UP000003340"/>
    </source>
</evidence>
<keyword evidence="3" id="KW-1185">Reference proteome</keyword>